<feature type="domain" description="MannoseP isomerase/GMP-like beta-helix" evidence="11">
    <location>
        <begin position="304"/>
        <end position="355"/>
    </location>
</feature>
<evidence type="ECO:0000259" key="10">
    <source>
        <dbReference type="Pfam" id="PF01050"/>
    </source>
</evidence>
<keyword evidence="13" id="KW-1185">Reference proteome</keyword>
<keyword evidence="4 12" id="KW-0548">Nucleotidyltransferase</keyword>
<dbReference type="Gene3D" id="3.90.550.10">
    <property type="entry name" value="Spore Coat Polysaccharide Biosynthesis Protein SpsA, Chain A"/>
    <property type="match status" value="1"/>
</dbReference>
<comment type="catalytic activity">
    <reaction evidence="7">
        <text>alpha-D-mannose 1-phosphate + GTP + H(+) = GDP-alpha-D-mannose + diphosphate</text>
        <dbReference type="Rhea" id="RHEA:15229"/>
        <dbReference type="ChEBI" id="CHEBI:15378"/>
        <dbReference type="ChEBI" id="CHEBI:33019"/>
        <dbReference type="ChEBI" id="CHEBI:37565"/>
        <dbReference type="ChEBI" id="CHEBI:57527"/>
        <dbReference type="ChEBI" id="CHEBI:58409"/>
        <dbReference type="EC" id="2.7.7.13"/>
    </reaction>
</comment>
<protein>
    <recommendedName>
        <fullName evidence="2">mannose-1-phosphate guanylyltransferase</fullName>
        <ecNumber evidence="2">2.7.7.13</ecNumber>
    </recommendedName>
</protein>
<keyword evidence="3 12" id="KW-0808">Transferase</keyword>
<dbReference type="InterPro" id="IPR049577">
    <property type="entry name" value="GMPP_N"/>
</dbReference>
<evidence type="ECO:0000256" key="3">
    <source>
        <dbReference type="ARBA" id="ARBA00022679"/>
    </source>
</evidence>
<reference evidence="12 13" key="1">
    <citation type="submission" date="2023-03" db="EMBL/GenBank/DDBJ databases">
        <title>Fodinicurvata sp. CAU 1616 isolated from sea sendiment.</title>
        <authorList>
            <person name="Kim W."/>
        </authorList>
    </citation>
    <scope>NUCLEOTIDE SEQUENCE [LARGE SCALE GENOMIC DNA]</scope>
    <source>
        <strain evidence="12 13">CAU 1616</strain>
    </source>
</reference>
<dbReference type="InterPro" id="IPR005835">
    <property type="entry name" value="NTP_transferase_dom"/>
</dbReference>
<dbReference type="PANTHER" id="PTHR46390:SF1">
    <property type="entry name" value="MANNOSE-1-PHOSPHATE GUANYLYLTRANSFERASE"/>
    <property type="match status" value="1"/>
</dbReference>
<dbReference type="InterPro" id="IPR051161">
    <property type="entry name" value="Mannose-6P_isomerase_type2"/>
</dbReference>
<dbReference type="SUPFAM" id="SSF53448">
    <property type="entry name" value="Nucleotide-diphospho-sugar transferases"/>
    <property type="match status" value="1"/>
</dbReference>
<dbReference type="InterPro" id="IPR011051">
    <property type="entry name" value="RmlC_Cupin_sf"/>
</dbReference>
<feature type="domain" description="Nucleotidyl transferase" evidence="9">
    <location>
        <begin position="9"/>
        <end position="295"/>
    </location>
</feature>
<dbReference type="CDD" id="cd02509">
    <property type="entry name" value="GDP-M1P_Guanylyltransferase"/>
    <property type="match status" value="1"/>
</dbReference>
<evidence type="ECO:0000313" key="12">
    <source>
        <dbReference type="EMBL" id="MDF2096154.1"/>
    </source>
</evidence>
<dbReference type="GO" id="GO:0004476">
    <property type="term" value="F:mannose-6-phosphate isomerase activity"/>
    <property type="evidence" value="ECO:0007669"/>
    <property type="project" value="UniProtKB-EC"/>
</dbReference>
<evidence type="ECO:0000259" key="9">
    <source>
        <dbReference type="Pfam" id="PF00483"/>
    </source>
</evidence>
<dbReference type="PANTHER" id="PTHR46390">
    <property type="entry name" value="MANNOSE-1-PHOSPHATE GUANYLYLTRANSFERASE"/>
    <property type="match status" value="1"/>
</dbReference>
<keyword evidence="6" id="KW-0342">GTP-binding</keyword>
<evidence type="ECO:0000256" key="7">
    <source>
        <dbReference type="ARBA" id="ARBA00047343"/>
    </source>
</evidence>
<dbReference type="NCBIfam" id="TIGR01479">
    <property type="entry name" value="GMP_PMI"/>
    <property type="match status" value="1"/>
</dbReference>
<gene>
    <name evidence="12" type="ORF">P2G67_09225</name>
</gene>
<feature type="domain" description="Mannose-6-phosphate isomerase type II C-terminal" evidence="10">
    <location>
        <begin position="359"/>
        <end position="473"/>
    </location>
</feature>
<dbReference type="RefSeq" id="WP_275822298.1">
    <property type="nucleotide sequence ID" value="NZ_JARHUD010000005.1"/>
</dbReference>
<dbReference type="Pfam" id="PF01050">
    <property type="entry name" value="MannoseP_isomer"/>
    <property type="match status" value="1"/>
</dbReference>
<organism evidence="12 13">
    <name type="scientific">Aquibaculum arenosum</name>
    <dbReference type="NCBI Taxonomy" id="3032591"/>
    <lineage>
        <taxon>Bacteria</taxon>
        <taxon>Pseudomonadati</taxon>
        <taxon>Pseudomonadota</taxon>
        <taxon>Alphaproteobacteria</taxon>
        <taxon>Rhodospirillales</taxon>
        <taxon>Rhodovibrionaceae</taxon>
        <taxon>Aquibaculum</taxon>
    </lineage>
</organism>
<evidence type="ECO:0000256" key="4">
    <source>
        <dbReference type="ARBA" id="ARBA00022695"/>
    </source>
</evidence>
<keyword evidence="5" id="KW-0547">Nucleotide-binding</keyword>
<proteinExistence type="inferred from homology"/>
<dbReference type="GO" id="GO:0004475">
    <property type="term" value="F:mannose-1-phosphate guanylyltransferase (GTP) activity"/>
    <property type="evidence" value="ECO:0007669"/>
    <property type="project" value="UniProtKB-EC"/>
</dbReference>
<dbReference type="InterPro" id="IPR014710">
    <property type="entry name" value="RmlC-like_jellyroll"/>
</dbReference>
<dbReference type="EC" id="2.7.7.13" evidence="2"/>
<evidence type="ECO:0000256" key="8">
    <source>
        <dbReference type="RuleBase" id="RU004190"/>
    </source>
</evidence>
<keyword evidence="12" id="KW-0413">Isomerase</keyword>
<comment type="similarity">
    <text evidence="1 8">Belongs to the mannose-6-phosphate isomerase type 2 family.</text>
</comment>
<evidence type="ECO:0000256" key="5">
    <source>
        <dbReference type="ARBA" id="ARBA00022741"/>
    </source>
</evidence>
<dbReference type="EMBL" id="JARHUD010000005">
    <property type="protein sequence ID" value="MDF2096154.1"/>
    <property type="molecule type" value="Genomic_DNA"/>
</dbReference>
<dbReference type="SUPFAM" id="SSF51182">
    <property type="entry name" value="RmlC-like cupins"/>
    <property type="match status" value="1"/>
</dbReference>
<evidence type="ECO:0000259" key="11">
    <source>
        <dbReference type="Pfam" id="PF22640"/>
    </source>
</evidence>
<evidence type="ECO:0000313" key="13">
    <source>
        <dbReference type="Proteomes" id="UP001215503"/>
    </source>
</evidence>
<dbReference type="InterPro" id="IPR029044">
    <property type="entry name" value="Nucleotide-diphossugar_trans"/>
</dbReference>
<comment type="caution">
    <text evidence="12">The sequence shown here is derived from an EMBL/GenBank/DDBJ whole genome shotgun (WGS) entry which is preliminary data.</text>
</comment>
<evidence type="ECO:0000256" key="2">
    <source>
        <dbReference type="ARBA" id="ARBA00012387"/>
    </source>
</evidence>
<dbReference type="Gene3D" id="2.60.120.10">
    <property type="entry name" value="Jelly Rolls"/>
    <property type="match status" value="1"/>
</dbReference>
<dbReference type="InterPro" id="IPR006375">
    <property type="entry name" value="Man1P_GuaTrfase/Man6P_Isoase"/>
</dbReference>
<dbReference type="CDD" id="cd02213">
    <property type="entry name" value="cupin_PMI_typeII_C"/>
    <property type="match status" value="1"/>
</dbReference>
<sequence length="485" mass="53267">MPKANVITPVILSGGSGSRLWPMSRAGYPKQFLAIHGRNGSSMLQETALRAQGEAFAAPLLVCNEEHRFIVAEQLREAAIEPRAIILEPVARNTAPAVAAAAVKLAHHAPDALMLVMPSDHVILDVSAFQEAVAKAAKAAEKGALVTFGITPNAPTSGYGYIQRGSLWPGNLPGVYEVTRFIEKPDEATARRYLETGDYAWNSGIFLFSAGSYIEALEKFQPDMLSAARAALENAEEDLTFCRLDEEAFAASPSDSIDYAVMEHTDQAAVVPVDMGWSDLGAWSALWEIEEKDAQGNVTRGDVLLQDTRNSFVQADHAMVAVAGLEDVVVVTTDDAVLVTSRHRAQDVKQIVDKLKHEGREEHYLHTTVHRPWGSYRGIDRGDRHQVKRITVKPGEKLSLQMHYHRAEHWIVASGTALVTCGDREFLLRENESTYIPMGETHRLENPGKVPLHIIEVQSGSYLGEDDIVRFEDGYGRAKTPEAAQ</sequence>
<evidence type="ECO:0000256" key="1">
    <source>
        <dbReference type="ARBA" id="ARBA00006115"/>
    </source>
</evidence>
<dbReference type="InterPro" id="IPR054566">
    <property type="entry name" value="ManC/GMP-like_b-helix"/>
</dbReference>
<accession>A0ABT5YMI3</accession>
<evidence type="ECO:0000256" key="6">
    <source>
        <dbReference type="ARBA" id="ARBA00023134"/>
    </source>
</evidence>
<dbReference type="Pfam" id="PF00483">
    <property type="entry name" value="NTP_transferase"/>
    <property type="match status" value="1"/>
</dbReference>
<dbReference type="Pfam" id="PF22640">
    <property type="entry name" value="ManC_GMP_beta-helix"/>
    <property type="match status" value="1"/>
</dbReference>
<dbReference type="InterPro" id="IPR001538">
    <property type="entry name" value="Man6P_isomerase-2_C"/>
</dbReference>
<name>A0ABT5YMI3_9PROT</name>
<dbReference type="Proteomes" id="UP001215503">
    <property type="component" value="Unassembled WGS sequence"/>
</dbReference>